<evidence type="ECO:0000313" key="8">
    <source>
        <dbReference type="EMBL" id="KAJ8430236.1"/>
    </source>
</evidence>
<feature type="compositionally biased region" description="Polar residues" evidence="5">
    <location>
        <begin position="266"/>
        <end position="301"/>
    </location>
</feature>
<feature type="compositionally biased region" description="Gly residues" evidence="5">
    <location>
        <begin position="245"/>
        <end position="255"/>
    </location>
</feature>
<comment type="caution">
    <text evidence="8">The sequence shown here is derived from an EMBL/GenBank/DDBJ whole genome shotgun (WGS) entry which is preliminary data.</text>
</comment>
<feature type="compositionally biased region" description="Polar residues" evidence="5">
    <location>
        <begin position="195"/>
        <end position="208"/>
    </location>
</feature>
<dbReference type="GO" id="GO:0045892">
    <property type="term" value="P:negative regulation of DNA-templated transcription"/>
    <property type="evidence" value="ECO:0007669"/>
    <property type="project" value="TreeGrafter"/>
</dbReference>
<evidence type="ECO:0000256" key="3">
    <source>
        <dbReference type="ARBA" id="ARBA00023242"/>
    </source>
</evidence>
<dbReference type="Proteomes" id="UP001153076">
    <property type="component" value="Unassembled WGS sequence"/>
</dbReference>
<name>A0A9Q1JSN1_9CARY</name>
<dbReference type="GO" id="GO:0009737">
    <property type="term" value="P:response to abscisic acid"/>
    <property type="evidence" value="ECO:0007669"/>
    <property type="project" value="TreeGrafter"/>
</dbReference>
<keyword evidence="9" id="KW-1185">Reference proteome</keyword>
<dbReference type="OrthoDB" id="667358at2759"/>
<organism evidence="8 9">
    <name type="scientific">Carnegiea gigantea</name>
    <dbReference type="NCBI Taxonomy" id="171969"/>
    <lineage>
        <taxon>Eukaryota</taxon>
        <taxon>Viridiplantae</taxon>
        <taxon>Streptophyta</taxon>
        <taxon>Embryophyta</taxon>
        <taxon>Tracheophyta</taxon>
        <taxon>Spermatophyta</taxon>
        <taxon>Magnoliopsida</taxon>
        <taxon>eudicotyledons</taxon>
        <taxon>Gunneridae</taxon>
        <taxon>Pentapetalae</taxon>
        <taxon>Caryophyllales</taxon>
        <taxon>Cactineae</taxon>
        <taxon>Cactaceae</taxon>
        <taxon>Cactoideae</taxon>
        <taxon>Echinocereeae</taxon>
        <taxon>Carnegiea</taxon>
    </lineage>
</organism>
<evidence type="ECO:0000256" key="5">
    <source>
        <dbReference type="SAM" id="MobiDB-lite"/>
    </source>
</evidence>
<comment type="function">
    <text evidence="4">Acts as a negative regulator of abscisic acid (ABA) response.</text>
</comment>
<evidence type="ECO:0000256" key="4">
    <source>
        <dbReference type="RuleBase" id="RU369029"/>
    </source>
</evidence>
<keyword evidence="3 4" id="KW-0539">Nucleus</keyword>
<evidence type="ECO:0000256" key="1">
    <source>
        <dbReference type="ARBA" id="ARBA00004123"/>
    </source>
</evidence>
<dbReference type="AlphaFoldDB" id="A0A9Q1JSN1"/>
<feature type="domain" description="Ethylene-responsive binding factor-associated repression" evidence="6">
    <location>
        <begin position="72"/>
        <end position="106"/>
    </location>
</feature>
<feature type="domain" description="Tify" evidence="7">
    <location>
        <begin position="359"/>
        <end position="392"/>
    </location>
</feature>
<dbReference type="Pfam" id="PF07897">
    <property type="entry name" value="EAR"/>
    <property type="match status" value="1"/>
</dbReference>
<feature type="compositionally biased region" description="Low complexity" evidence="5">
    <location>
        <begin position="227"/>
        <end position="244"/>
    </location>
</feature>
<dbReference type="PANTHER" id="PTHR31413">
    <property type="entry name" value="AFP HOMOLOG 2"/>
    <property type="match status" value="1"/>
</dbReference>
<evidence type="ECO:0000256" key="2">
    <source>
        <dbReference type="ARBA" id="ARBA00006081"/>
    </source>
</evidence>
<sequence length="400" mass="42904">MEGSSQLYSSNSSKPMAEALGTSSSGNRSREMENLSLEISKYPRDLLQTFLGTNRSTKRLDDPSLGGGDLDEDDDGLNLGLGLSLGGKFGVDKSHEGLIRSSSIAGTMPLFREVDKVAPPPPAPVHTLARTASLPVETEEEWRKRKEMQTLRRMEAKRRRSEKQRLVKEGGGGGGEEKGIENLNFRGRLKREQQCLMTNKVPGSSTPNVEGKGRRTTFGSLQGFLMAQAQTQAQSQTQAQAQGSQGSGESQGGNSSGASELESKTHQGSSSCGEARSPSSAQSYQDRGSQDSGSKGESTQRGLGLDSEMSSSKQPESGDKRQEGGMEDMPCVFTIGSGPNGVRKVEGILYRFGKGEEVRIMCVCHGSFFSPAEFVKHAGGRDVEHPLRHIVVSPSASPFP</sequence>
<dbReference type="GO" id="GO:0007165">
    <property type="term" value="P:signal transduction"/>
    <property type="evidence" value="ECO:0007669"/>
    <property type="project" value="InterPro"/>
</dbReference>
<accession>A0A9Q1JSN1</accession>
<evidence type="ECO:0000259" key="7">
    <source>
        <dbReference type="Pfam" id="PF16135"/>
    </source>
</evidence>
<protein>
    <recommendedName>
        <fullName evidence="4">Ninja-family protein</fullName>
    </recommendedName>
    <alternativeName>
        <fullName evidence="4">ABI-binding protein</fullName>
    </alternativeName>
</protein>
<feature type="compositionally biased region" description="Polar residues" evidence="5">
    <location>
        <begin position="1"/>
        <end position="14"/>
    </location>
</feature>
<dbReference type="InterPro" id="IPR032308">
    <property type="entry name" value="TDBD"/>
</dbReference>
<dbReference type="InterPro" id="IPR031307">
    <property type="entry name" value="Ninja_fam"/>
</dbReference>
<comment type="similarity">
    <text evidence="2 4">Belongs to the Ninja family.</text>
</comment>
<proteinExistence type="inferred from homology"/>
<dbReference type="GO" id="GO:0005634">
    <property type="term" value="C:nucleus"/>
    <property type="evidence" value="ECO:0007669"/>
    <property type="project" value="UniProtKB-SubCell"/>
</dbReference>
<feature type="region of interest" description="Disordered" evidence="5">
    <location>
        <begin position="1"/>
        <end position="36"/>
    </location>
</feature>
<feature type="region of interest" description="Disordered" evidence="5">
    <location>
        <begin position="147"/>
        <end position="329"/>
    </location>
</feature>
<feature type="region of interest" description="Disordered" evidence="5">
    <location>
        <begin position="50"/>
        <end position="74"/>
    </location>
</feature>
<gene>
    <name evidence="8" type="ORF">Cgig2_009414</name>
</gene>
<comment type="subcellular location">
    <subcellularLocation>
        <location evidence="1 4">Nucleus</location>
    </subcellularLocation>
</comment>
<dbReference type="EMBL" id="JAKOGI010000815">
    <property type="protein sequence ID" value="KAJ8430236.1"/>
    <property type="molecule type" value="Genomic_DNA"/>
</dbReference>
<dbReference type="Pfam" id="PF16136">
    <property type="entry name" value="NLS_NINJA_AFP"/>
    <property type="match status" value="1"/>
</dbReference>
<evidence type="ECO:0000313" key="9">
    <source>
        <dbReference type="Proteomes" id="UP001153076"/>
    </source>
</evidence>
<dbReference type="Pfam" id="PF16135">
    <property type="entry name" value="TDBD"/>
    <property type="match status" value="1"/>
</dbReference>
<dbReference type="InterPro" id="IPR032310">
    <property type="entry name" value="NLS_NINJA_AFP-like"/>
</dbReference>
<dbReference type="PANTHER" id="PTHR31413:SF46">
    <property type="entry name" value="NINJA-FAMILY PROTEIN AFP1"/>
    <property type="match status" value="1"/>
</dbReference>
<dbReference type="InterPro" id="IPR012463">
    <property type="entry name" value="Ninja_motif"/>
</dbReference>
<reference evidence="8" key="1">
    <citation type="submission" date="2022-04" db="EMBL/GenBank/DDBJ databases">
        <title>Carnegiea gigantea Genome sequencing and assembly v2.</title>
        <authorList>
            <person name="Copetti D."/>
            <person name="Sanderson M.J."/>
            <person name="Burquez A."/>
            <person name="Wojciechowski M.F."/>
        </authorList>
    </citation>
    <scope>NUCLEOTIDE SEQUENCE</scope>
    <source>
        <strain evidence="8">SGP5-SGP5p</strain>
        <tissue evidence="8">Aerial part</tissue>
    </source>
</reference>
<evidence type="ECO:0000259" key="6">
    <source>
        <dbReference type="Pfam" id="PF07897"/>
    </source>
</evidence>